<keyword evidence="2" id="KW-0677">Repeat</keyword>
<feature type="chain" id="PRO_5012327557" description="Galactose oxidase" evidence="5">
    <location>
        <begin position="21"/>
        <end position="633"/>
    </location>
</feature>
<feature type="compositionally biased region" description="Low complexity" evidence="3">
    <location>
        <begin position="447"/>
        <end position="457"/>
    </location>
</feature>
<dbReference type="CDD" id="cd12087">
    <property type="entry name" value="TM_EGFR-like"/>
    <property type="match status" value="1"/>
</dbReference>
<dbReference type="EMBL" id="MCFF01000013">
    <property type="protein sequence ID" value="ORZ20145.1"/>
    <property type="molecule type" value="Genomic_DNA"/>
</dbReference>
<reference evidence="6 7" key="1">
    <citation type="submission" date="2016-07" db="EMBL/GenBank/DDBJ databases">
        <title>Pervasive Adenine N6-methylation of Active Genes in Fungi.</title>
        <authorList>
            <consortium name="DOE Joint Genome Institute"/>
            <person name="Mondo S.J."/>
            <person name="Dannebaum R.O."/>
            <person name="Kuo R.C."/>
            <person name="Labutti K."/>
            <person name="Haridas S."/>
            <person name="Kuo A."/>
            <person name="Salamov A."/>
            <person name="Ahrendt S.R."/>
            <person name="Lipzen A."/>
            <person name="Sullivan W."/>
            <person name="Andreopoulos W.B."/>
            <person name="Clum A."/>
            <person name="Lindquist E."/>
            <person name="Daum C."/>
            <person name="Ramamoorthy G.K."/>
            <person name="Gryganskyi A."/>
            <person name="Culley D."/>
            <person name="Magnuson J.K."/>
            <person name="James T.Y."/>
            <person name="O'Malley M.A."/>
            <person name="Stajich J.E."/>
            <person name="Spatafora J.W."/>
            <person name="Visel A."/>
            <person name="Grigoriev I.V."/>
        </authorList>
    </citation>
    <scope>NUCLEOTIDE SEQUENCE [LARGE SCALE GENOMIC DNA]</scope>
    <source>
        <strain evidence="6 7">NRRL 3116</strain>
    </source>
</reference>
<keyword evidence="5" id="KW-0732">Signal</keyword>
<dbReference type="PANTHER" id="PTHR46093:SF18">
    <property type="entry name" value="FIBRONECTIN TYPE-III DOMAIN-CONTAINING PROTEIN"/>
    <property type="match status" value="1"/>
</dbReference>
<feature type="compositionally biased region" description="Polar residues" evidence="3">
    <location>
        <begin position="398"/>
        <end position="408"/>
    </location>
</feature>
<dbReference type="RefSeq" id="XP_021882685.1">
    <property type="nucleotide sequence ID" value="XM_022030000.1"/>
</dbReference>
<keyword evidence="4" id="KW-1133">Transmembrane helix</keyword>
<keyword evidence="4" id="KW-0812">Transmembrane</keyword>
<proteinExistence type="predicted"/>
<dbReference type="InterPro" id="IPR015915">
    <property type="entry name" value="Kelch-typ_b-propeller"/>
</dbReference>
<feature type="compositionally biased region" description="Polar residues" evidence="3">
    <location>
        <begin position="589"/>
        <end position="610"/>
    </location>
</feature>
<evidence type="ECO:0000313" key="7">
    <source>
        <dbReference type="Proteomes" id="UP000193648"/>
    </source>
</evidence>
<feature type="region of interest" description="Disordered" evidence="3">
    <location>
        <begin position="397"/>
        <end position="457"/>
    </location>
</feature>
<feature type="region of interest" description="Disordered" evidence="3">
    <location>
        <begin position="589"/>
        <end position="633"/>
    </location>
</feature>
<dbReference type="OrthoDB" id="10251809at2759"/>
<name>A0A1Y2GRI7_9FUNG</name>
<protein>
    <recommendedName>
        <fullName evidence="8">Galactose oxidase</fullName>
    </recommendedName>
</protein>
<dbReference type="Proteomes" id="UP000193648">
    <property type="component" value="Unassembled WGS sequence"/>
</dbReference>
<dbReference type="InParanoid" id="A0A1Y2GRI7"/>
<organism evidence="6 7">
    <name type="scientific">Lobosporangium transversale</name>
    <dbReference type="NCBI Taxonomy" id="64571"/>
    <lineage>
        <taxon>Eukaryota</taxon>
        <taxon>Fungi</taxon>
        <taxon>Fungi incertae sedis</taxon>
        <taxon>Mucoromycota</taxon>
        <taxon>Mortierellomycotina</taxon>
        <taxon>Mortierellomycetes</taxon>
        <taxon>Mortierellales</taxon>
        <taxon>Mortierellaceae</taxon>
        <taxon>Lobosporangium</taxon>
    </lineage>
</organism>
<keyword evidence="7" id="KW-1185">Reference proteome</keyword>
<evidence type="ECO:0000256" key="2">
    <source>
        <dbReference type="ARBA" id="ARBA00022737"/>
    </source>
</evidence>
<evidence type="ECO:0000256" key="5">
    <source>
        <dbReference type="SAM" id="SignalP"/>
    </source>
</evidence>
<keyword evidence="1" id="KW-0880">Kelch repeat</keyword>
<dbReference type="Pfam" id="PF24681">
    <property type="entry name" value="Kelch_KLHDC2_KLHL20_DRC7"/>
    <property type="match status" value="1"/>
</dbReference>
<dbReference type="STRING" id="64571.A0A1Y2GRI7"/>
<dbReference type="GeneID" id="33571843"/>
<dbReference type="Gene3D" id="2.120.10.80">
    <property type="entry name" value="Kelch-type beta propeller"/>
    <property type="match status" value="2"/>
</dbReference>
<evidence type="ECO:0000256" key="3">
    <source>
        <dbReference type="SAM" id="MobiDB-lite"/>
    </source>
</evidence>
<evidence type="ECO:0008006" key="8">
    <source>
        <dbReference type="Google" id="ProtNLM"/>
    </source>
</evidence>
<dbReference type="SUPFAM" id="SSF117281">
    <property type="entry name" value="Kelch motif"/>
    <property type="match status" value="2"/>
</dbReference>
<feature type="transmembrane region" description="Helical" evidence="4">
    <location>
        <begin position="362"/>
        <end position="386"/>
    </location>
</feature>
<dbReference type="AlphaFoldDB" id="A0A1Y2GRI7"/>
<evidence type="ECO:0000256" key="4">
    <source>
        <dbReference type="SAM" id="Phobius"/>
    </source>
</evidence>
<keyword evidence="4" id="KW-0472">Membrane</keyword>
<evidence type="ECO:0000256" key="1">
    <source>
        <dbReference type="ARBA" id="ARBA00022441"/>
    </source>
</evidence>
<sequence>MTSMFITLALLFSLLVTAYAQSIKPRPAQECAFARAGSKLYIQGGRTGSDIINQHYALDLATSWPVTSPPWTELKPGHTTYLFNAVATPDNKTLIMFVRGENSSIIMPKYDIQTNSWGAAPLSLTPDQDYRYGIRPVIDPINWLVYIAAFQNLDIFNPNTSTISLTPMPADIFKSRLFSGAVYNPLRKSIMYFGGINASIVIDPLATQVTEYSIGTNTWRTFPTVGEPPVARSDFCMASSEDGNTIVVYGGRIAPPANYTNTFYTLDVPTGRWTRGPDGDVRLYMACIIIGDQFLAWGGTDGVKTLDGPPVVFDLAQRKWVNTYTAPAYYRKDTNPSSSSSSPGSIPSDAPPPVTKSSGSNLGAILGGTFGVLSVVALSGLVYFYLKRRQGHVRYNEASEQQNASNNEKPAETHQKLDNSQPRNPQILGLRQTSARDPQGISDYRLSSSVPQPVFSSPSYDHQQYTVSSKNVLLPPIDSQLSNTPVIYIPNSSYPTVIPGATVTTPYTPTQTTPNGDVYQAYSIAPSGLSQNVGTLNGSVSGSPHDFNAPTYSSVTPIPPPAPYVSNQSYVPQNVFNLSAATFTPGITSHTATPSASPVNAQGNDNTESQAPFPPPPNLSPRPVKSNTSHYTQ</sequence>
<accession>A0A1Y2GRI7</accession>
<gene>
    <name evidence="6" type="ORF">BCR41DRAFT_421237</name>
</gene>
<comment type="caution">
    <text evidence="6">The sequence shown here is derived from an EMBL/GenBank/DDBJ whole genome shotgun (WGS) entry which is preliminary data.</text>
</comment>
<dbReference type="PANTHER" id="PTHR46093">
    <property type="entry name" value="ACYL-COA-BINDING DOMAIN-CONTAINING PROTEIN 5"/>
    <property type="match status" value="1"/>
</dbReference>
<evidence type="ECO:0000313" key="6">
    <source>
        <dbReference type="EMBL" id="ORZ20145.1"/>
    </source>
</evidence>
<feature type="region of interest" description="Disordered" evidence="3">
    <location>
        <begin position="331"/>
        <end position="357"/>
    </location>
</feature>
<feature type="compositionally biased region" description="Low complexity" evidence="3">
    <location>
        <begin position="336"/>
        <end position="348"/>
    </location>
</feature>
<feature type="signal peptide" evidence="5">
    <location>
        <begin position="1"/>
        <end position="20"/>
    </location>
</feature>